<dbReference type="AlphaFoldDB" id="A0A212J6L8"/>
<gene>
    <name evidence="1" type="ORF">KM92DES2_10618</name>
</gene>
<proteinExistence type="predicted"/>
<sequence>MLIHLILEGYLEEPVAEKLLAYCGHKKGIVRGLQGFGYIQTKAAQFHPLATDREGVLVLTDFMDARTSCPPHALDKYVLQHVANPPKTFLCRFAVAELESWLMADRKGMADFLSISAAKIPSAPDALPDPKRHLVNLARKSRKSAVRNGIVPEKSHGGMVAPDYLATMRGFVRDYWTIENAVTNSPSLARCVRRLQQL</sequence>
<dbReference type="EMBL" id="FLUP01000001">
    <property type="protein sequence ID" value="SBV95109.1"/>
    <property type="molecule type" value="Genomic_DNA"/>
</dbReference>
<protein>
    <recommendedName>
        <fullName evidence="2">DUF4276 domain-containing protein</fullName>
    </recommendedName>
</protein>
<accession>A0A212J6L8</accession>
<reference evidence="1" key="1">
    <citation type="submission" date="2016-04" db="EMBL/GenBank/DDBJ databases">
        <authorList>
            <person name="Evans L.H."/>
            <person name="Alamgir A."/>
            <person name="Owens N."/>
            <person name="Weber N.D."/>
            <person name="Virtaneva K."/>
            <person name="Barbian K."/>
            <person name="Babar A."/>
            <person name="Rosenke K."/>
        </authorList>
    </citation>
    <scope>NUCLEOTIDE SEQUENCE</scope>
    <source>
        <strain evidence="1">92-2</strain>
    </source>
</reference>
<evidence type="ECO:0008006" key="2">
    <source>
        <dbReference type="Google" id="ProtNLM"/>
    </source>
</evidence>
<evidence type="ECO:0000313" key="1">
    <source>
        <dbReference type="EMBL" id="SBV95109.1"/>
    </source>
</evidence>
<name>A0A212J6L8_9BACT</name>
<organism evidence="1">
    <name type="scientific">uncultured Desulfovibrio sp</name>
    <dbReference type="NCBI Taxonomy" id="167968"/>
    <lineage>
        <taxon>Bacteria</taxon>
        <taxon>Pseudomonadati</taxon>
        <taxon>Thermodesulfobacteriota</taxon>
        <taxon>Desulfovibrionia</taxon>
        <taxon>Desulfovibrionales</taxon>
        <taxon>Desulfovibrionaceae</taxon>
        <taxon>Desulfovibrio</taxon>
        <taxon>environmental samples</taxon>
    </lineage>
</organism>
<dbReference type="RefSeq" id="WP_296935073.1">
    <property type="nucleotide sequence ID" value="NZ_LT598928.1"/>
</dbReference>